<dbReference type="KEGG" id="aare:D3093_26925"/>
<gene>
    <name evidence="1" type="ORF">D3093_26925</name>
</gene>
<sequence>MSELDDALYRAGRYNNAPYHAETNPYGHTGKGGTLANWVRSLTDGVTIWNAMAALYNSINFVAERAAVAEIYRRCQDLVPQITTGSTSALNFPSADKLLASASDVVAVYAYDTRLDDRLASGGRWNEPGRCAHLSWHAETLGTSTRGIKRDFPLVALLVLRSTSLIIYDALDLDPTTGGPRMWMVFPAPTSSSRNILGISNTGSRTFTTTAALNGRLYVGGTDWLCEVNFATDRALFRTSSDVFSGWIPGTIAQRAAGLGVSSPMAGAAIAGIPVNFVRPRVQPGAPLDQAGLPIPTIAAATDGGFSVVHPTGLVANITGGAYTGVAFFGAHRLCAFLAGSDQRFEVGPLPYASVDRAAWRQGFYNNGAGAKLLAHIGGTATAVAPGALGTSTGVSMLVEDEANPANGLIAHIATSFATGWLPGDIRLAALCDATTGSITGSGDLIVNGRFDAGLSGWVASGNAAWVGGVAQFGGAAYGGIEQALTTVVGQTYLVPVTVGGGPVTVSVGTVAGATDVYPATNLPVGAQAIQFTATRTTTYLKFYKGSTTPAGTVDEVSCRLAVADRSYKGKGTAIYGTPQRNPVATGAEVVLWSGWASDAYLEQPYNSDLDVGTGDFWVALWTTATTGSLIERGTSGLPTGLVRLAAFGGSYQFTIVDSATASGGVTSATPTLLVAQRVGGVLELWVNDTRVGSATGPAINTNLAGAVMRIGCAIGGSSPASGGITMVRWGAGALSPAQIRRIFRDEVRLMRPDAKCLLAGSNTVTALDRDPLTDRLLVCTGAGSNIFRDLNRAAYHSTSTITSTTSNSHKAGSLRGGTLLLGTAAQAAVLIDALGGKEAILAGGPRPVGGGFTARGVTTDATPLDLAPRVYIGERETVLVEVRIVGRVYGGVDTERLVYVRKATVYRDAGGAVTLQGSVQTIGTDTEVTSTADANLQLDTISQTVSVRVTGVSGKRISWSAVVAVTRISEEATYVA</sequence>
<keyword evidence="1" id="KW-0614">Plasmid</keyword>
<dbReference type="RefSeq" id="WP_137117875.1">
    <property type="nucleotide sequence ID" value="NZ_CP032324.1"/>
</dbReference>
<proteinExistence type="predicted"/>
<evidence type="ECO:0000313" key="2">
    <source>
        <dbReference type="Proteomes" id="UP000298595"/>
    </source>
</evidence>
<dbReference type="EMBL" id="CP032324">
    <property type="protein sequence ID" value="QCN98921.1"/>
    <property type="molecule type" value="Genomic_DNA"/>
</dbReference>
<name>A0A4D8PW86_9PROT</name>
<organism evidence="1 2">
    <name type="scientific">Azospirillum argentinense</name>
    <dbReference type="NCBI Taxonomy" id="2970906"/>
    <lineage>
        <taxon>Bacteria</taxon>
        <taxon>Pseudomonadati</taxon>
        <taxon>Pseudomonadota</taxon>
        <taxon>Alphaproteobacteria</taxon>
        <taxon>Rhodospirillales</taxon>
        <taxon>Azospirillaceae</taxon>
        <taxon>Azospirillum</taxon>
    </lineage>
</organism>
<reference evidence="1 2" key="1">
    <citation type="submission" date="2018-09" db="EMBL/GenBank/DDBJ databases">
        <title>Whole genome based analysis of evolution and adaptive divergence in Indian and Brazilian strains of Azospirillum brasilense.</title>
        <authorList>
            <person name="Singh C."/>
            <person name="Tripathi A.K."/>
        </authorList>
    </citation>
    <scope>NUCLEOTIDE SEQUENCE [LARGE SCALE GENOMIC DNA]</scope>
    <source>
        <strain evidence="1 2">MTCC4035</strain>
        <plasmid evidence="1 2">p3</plasmid>
    </source>
</reference>
<protein>
    <submittedName>
        <fullName evidence="1">Uncharacterized protein</fullName>
    </submittedName>
</protein>
<dbReference type="AlphaFoldDB" id="A0A4D8PW86"/>
<dbReference type="Gene3D" id="2.60.120.200">
    <property type="match status" value="1"/>
</dbReference>
<dbReference type="Proteomes" id="UP000298595">
    <property type="component" value="Plasmid p3"/>
</dbReference>
<dbReference type="SUPFAM" id="SSF49899">
    <property type="entry name" value="Concanavalin A-like lectins/glucanases"/>
    <property type="match status" value="1"/>
</dbReference>
<accession>A0A4D8PW86</accession>
<evidence type="ECO:0000313" key="1">
    <source>
        <dbReference type="EMBL" id="QCN98921.1"/>
    </source>
</evidence>
<dbReference type="InterPro" id="IPR013320">
    <property type="entry name" value="ConA-like_dom_sf"/>
</dbReference>
<geneLocation type="plasmid" evidence="1 2">
    <name>p3</name>
</geneLocation>